<name>A0A0H3HX04_PECPM</name>
<dbReference type="eggNOG" id="ENOG5033NVA">
    <property type="taxonomic scope" value="Bacteria"/>
</dbReference>
<accession>A0A0H3HX04</accession>
<dbReference type="EMBL" id="CP003415">
    <property type="protein sequence ID" value="AFI88381.1"/>
    <property type="molecule type" value="Genomic_DNA"/>
</dbReference>
<gene>
    <name evidence="2" type="ordered locus">W5S_0254</name>
    <name evidence="3" type="ORF">F6Q06_06030</name>
</gene>
<proteinExistence type="predicted"/>
<dbReference type="Proteomes" id="UP001194579">
    <property type="component" value="Unassembled WGS sequence"/>
</dbReference>
<dbReference type="Proteomes" id="UP000008044">
    <property type="component" value="Chromosome"/>
</dbReference>
<sequence length="127" mass="14306">MFSKIGLLCLSALIPFTSYAEKGTFEFSVGTQNHIFDSPCIKSIQYVKRDETGSDSLGIYLTDICGDRLEKITHENMGKELTISYLGNELSTAMIVQRLKSNFRISTKNTPRVVLMRVIDDYNVSPE</sequence>
<evidence type="ECO:0000313" key="4">
    <source>
        <dbReference type="Proteomes" id="UP000008044"/>
    </source>
</evidence>
<dbReference type="AlphaFoldDB" id="A0A0H3HX04"/>
<feature type="chain" id="PRO_5002611700" evidence="1">
    <location>
        <begin position="21"/>
        <end position="127"/>
    </location>
</feature>
<reference evidence="2 4" key="1">
    <citation type="journal article" date="2012" name="J. Bacteriol.">
        <title>Genome sequence of Pectobacterium sp. strain SCC3193.</title>
        <authorList>
            <person name="Koskinen J.P."/>
            <person name="Laine P."/>
            <person name="Niemi O."/>
            <person name="Nykyri J."/>
            <person name="Harjunpaa H."/>
            <person name="Auvinen P."/>
            <person name="Paulin L."/>
            <person name="Pirhonen M."/>
            <person name="Palva T."/>
            <person name="Holm L."/>
        </authorList>
    </citation>
    <scope>NUCLEOTIDE SEQUENCE [LARGE SCALE GENOMIC DNA]</scope>
    <source>
        <strain evidence="2 4">SCC3193</strain>
    </source>
</reference>
<dbReference type="KEGG" id="pec:W5S_0254"/>
<dbReference type="EMBL" id="WABS01000009">
    <property type="protein sequence ID" value="MBI0554052.1"/>
    <property type="molecule type" value="Genomic_DNA"/>
</dbReference>
<reference evidence="5" key="3">
    <citation type="submission" date="2023-07" db="EMBL/GenBank/DDBJ databases">
        <title>Identification of Pectobacterium versatile causing blackleg of potato from New York State with a whole genome sequencing approach.</title>
        <authorList>
            <person name="Ma X."/>
            <person name="Swingle B."/>
        </authorList>
    </citation>
    <scope>NUCLEOTIDE SEQUENCE [LARGE SCALE GENOMIC DNA]</scope>
    <source>
        <strain evidence="5">NY1588A</strain>
    </source>
</reference>
<dbReference type="HOGENOM" id="CLU_1968412_0_0_6"/>
<keyword evidence="5" id="KW-1185">Reference proteome</keyword>
<organism evidence="2 4">
    <name type="scientific">Pectobacterium parmentieri</name>
    <dbReference type="NCBI Taxonomy" id="1905730"/>
    <lineage>
        <taxon>Bacteria</taxon>
        <taxon>Pseudomonadati</taxon>
        <taxon>Pseudomonadota</taxon>
        <taxon>Gammaproteobacteria</taxon>
        <taxon>Enterobacterales</taxon>
        <taxon>Pectobacteriaceae</taxon>
        <taxon>Pectobacterium</taxon>
    </lineage>
</organism>
<keyword evidence="1" id="KW-0732">Signal</keyword>
<reference evidence="3" key="4">
    <citation type="submission" date="2024-05" db="EMBL/GenBank/DDBJ databases">
        <title>Identification of Pectobacterium versatile causing blackleg of potato from New York State with a whole genome sequencing approach.</title>
        <authorList>
            <person name="Ma X."/>
            <person name="Swingle B."/>
        </authorList>
    </citation>
    <scope>NUCLEOTIDE SEQUENCE</scope>
    <source>
        <strain evidence="3">NY1588A</strain>
    </source>
</reference>
<dbReference type="RefSeq" id="WP_012822053.1">
    <property type="nucleotide sequence ID" value="NC_017845.1"/>
</dbReference>
<protein>
    <submittedName>
        <fullName evidence="2 3">Insecticidal toxin complex protein tccz</fullName>
    </submittedName>
</protein>
<evidence type="ECO:0000256" key="1">
    <source>
        <dbReference type="SAM" id="SignalP"/>
    </source>
</evidence>
<feature type="signal peptide" evidence="1">
    <location>
        <begin position="1"/>
        <end position="20"/>
    </location>
</feature>
<reference evidence="2" key="2">
    <citation type="submission" date="2012-03" db="EMBL/GenBank/DDBJ databases">
        <authorList>
            <person name="Koskinen P."/>
            <person name="Laine P."/>
            <person name="Niemi O."/>
            <person name="Nykyri J."/>
            <person name="Harjunpaa H."/>
            <person name="Auvinen P."/>
            <person name="Paulin L."/>
            <person name="Pirhonen M."/>
            <person name="Palva T."/>
            <person name="Holm L."/>
        </authorList>
    </citation>
    <scope>NUCLEOTIDE SEQUENCE</scope>
    <source>
        <strain evidence="2">SCC3193</strain>
    </source>
</reference>
<evidence type="ECO:0000313" key="2">
    <source>
        <dbReference type="EMBL" id="AFI88381.1"/>
    </source>
</evidence>
<dbReference type="OMA" id="NGVYLEM"/>
<evidence type="ECO:0000313" key="3">
    <source>
        <dbReference type="EMBL" id="MBI0554052.1"/>
    </source>
</evidence>
<evidence type="ECO:0000313" key="5">
    <source>
        <dbReference type="Proteomes" id="UP001194579"/>
    </source>
</evidence>